<protein>
    <submittedName>
        <fullName evidence="2">Uncharacterized protein</fullName>
    </submittedName>
</protein>
<sequence>MMNQKKHKQTHNQAVKPQSAKGKPDAEYLNYKVVAKEGGSTMILSSGLSKVNAKSLENTLNSYINNKHSNVPGAGKTSVKFITIH</sequence>
<dbReference type="EMBL" id="BK016114">
    <property type="protein sequence ID" value="DAF96305.1"/>
    <property type="molecule type" value="Genomic_DNA"/>
</dbReference>
<organism evidence="2">
    <name type="scientific">Podoviridae sp. ctG4L18</name>
    <dbReference type="NCBI Taxonomy" id="2825234"/>
    <lineage>
        <taxon>Viruses</taxon>
        <taxon>Duplodnaviria</taxon>
        <taxon>Heunggongvirae</taxon>
        <taxon>Uroviricota</taxon>
        <taxon>Caudoviricetes</taxon>
    </lineage>
</organism>
<proteinExistence type="predicted"/>
<name>A0A8S5UP86_9CAUD</name>
<feature type="compositionally biased region" description="Basic residues" evidence="1">
    <location>
        <begin position="1"/>
        <end position="10"/>
    </location>
</feature>
<evidence type="ECO:0000256" key="1">
    <source>
        <dbReference type="SAM" id="MobiDB-lite"/>
    </source>
</evidence>
<reference evidence="2" key="1">
    <citation type="journal article" date="2021" name="Proc. Natl. Acad. Sci. U.S.A.">
        <title>A Catalog of Tens of Thousands of Viruses from Human Metagenomes Reveals Hidden Associations with Chronic Diseases.</title>
        <authorList>
            <person name="Tisza M.J."/>
            <person name="Buck C.B."/>
        </authorList>
    </citation>
    <scope>NUCLEOTIDE SEQUENCE</scope>
    <source>
        <strain evidence="2">CtG4L18</strain>
    </source>
</reference>
<evidence type="ECO:0000313" key="2">
    <source>
        <dbReference type="EMBL" id="DAF96305.1"/>
    </source>
</evidence>
<feature type="region of interest" description="Disordered" evidence="1">
    <location>
        <begin position="1"/>
        <end position="26"/>
    </location>
</feature>
<accession>A0A8S5UP86</accession>